<gene>
    <name evidence="2" type="ORF">SAMN05444004_10898</name>
</gene>
<protein>
    <recommendedName>
        <fullName evidence="4">Polyisoprenoid-binding protein YceI</fullName>
    </recommendedName>
</protein>
<dbReference type="RefSeq" id="WP_139176603.1">
    <property type="nucleotide sequence ID" value="NZ_FNPX01000008.1"/>
</dbReference>
<name>A0A1H3RFK3_9RHOB</name>
<dbReference type="OrthoDB" id="7855275at2"/>
<dbReference type="AlphaFoldDB" id="A0A1H3RFK3"/>
<proteinExistence type="predicted"/>
<evidence type="ECO:0000313" key="3">
    <source>
        <dbReference type="Proteomes" id="UP000198914"/>
    </source>
</evidence>
<keyword evidence="1" id="KW-0732">Signal</keyword>
<sequence>MLLKTAALLTTLVGFAAPGHAQNVGELTLNLAGEEQVVPLWDRQSDWSGSENWPSINIYARAFNNDGEDPLVVTLSFDAPGGNTSRKEMGLSRYENGETTLRLFGGEDEEDGALSVTLESYVFDGSQLSLIGRVQGMLGTSENFGRDIDLSDAVEVEGTFAVTLEKLE</sequence>
<feature type="chain" id="PRO_5011496334" description="Polyisoprenoid-binding protein YceI" evidence="1">
    <location>
        <begin position="22"/>
        <end position="168"/>
    </location>
</feature>
<organism evidence="2 3">
    <name type="scientific">Jannaschia faecimaris</name>
    <dbReference type="NCBI Taxonomy" id="1244108"/>
    <lineage>
        <taxon>Bacteria</taxon>
        <taxon>Pseudomonadati</taxon>
        <taxon>Pseudomonadota</taxon>
        <taxon>Alphaproteobacteria</taxon>
        <taxon>Rhodobacterales</taxon>
        <taxon>Roseobacteraceae</taxon>
        <taxon>Jannaschia</taxon>
    </lineage>
</organism>
<evidence type="ECO:0000256" key="1">
    <source>
        <dbReference type="SAM" id="SignalP"/>
    </source>
</evidence>
<evidence type="ECO:0000313" key="2">
    <source>
        <dbReference type="EMBL" id="SDZ24426.1"/>
    </source>
</evidence>
<feature type="signal peptide" evidence="1">
    <location>
        <begin position="1"/>
        <end position="21"/>
    </location>
</feature>
<reference evidence="3" key="1">
    <citation type="submission" date="2016-10" db="EMBL/GenBank/DDBJ databases">
        <authorList>
            <person name="Varghese N."/>
            <person name="Submissions S."/>
        </authorList>
    </citation>
    <scope>NUCLEOTIDE SEQUENCE [LARGE SCALE GENOMIC DNA]</scope>
    <source>
        <strain evidence="3">DSM 100420</strain>
    </source>
</reference>
<evidence type="ECO:0008006" key="4">
    <source>
        <dbReference type="Google" id="ProtNLM"/>
    </source>
</evidence>
<dbReference type="EMBL" id="FNPX01000008">
    <property type="protein sequence ID" value="SDZ24426.1"/>
    <property type="molecule type" value="Genomic_DNA"/>
</dbReference>
<dbReference type="Proteomes" id="UP000198914">
    <property type="component" value="Unassembled WGS sequence"/>
</dbReference>
<keyword evidence="3" id="KW-1185">Reference proteome</keyword>
<accession>A0A1H3RFK3</accession>